<sequence>MIAVLRRHPRRTLLTVTVALGVPLVGVAHGAVVQPRTLQISTQSGGVPANGSSAEPFLSTTGRVIAFTTTSTGIVPGDELNGPIADVVVLDGVSGERRLVSATPDGTGADGASTDPAMSRDGQRVVFTSDATNLVPGDGNGASDVFVRDGIGRVLPVSVTPSGTLGNRASRNADISADGRYVVFESDASDLVNGDSNGQTDVFVRDLLTGQTERVSVSTDGEQARFRSSTPAISANGRVVSFESAANTLVDEDTNRQADVFVRDLVRRETSRVSVSTNGRQQNRAVTAPFRMVSDLDATGRLVVFDSEASNLVPNDINRRSDVFVRDRREETTRLVSSSSSSVQGNNDSVSPVITPSGRHVAFQSFATNLARDGDGVGADIFVRDLRTFTTTIASVANDGGRRQPELTGQLLQRPTITNDGETVGFVSTATNLVPGVPDALADVFVRRLVPARTSSVDRTSRSVTVGADDPGATRYLCRVDLGVPFTCGPTVSLRRPGRSITIRATGPGILPDPIGRTFRLTLDRIRPRARITSVSTSRTRRTIRGVTTDRGGSGILKVEIAVTYVNSVGRCFFLDGDRFRPTFNCQLRAFRNVAVGKRSWRFKIGPRLPPALLLVAARAVDGSGNVSRVSSKITILP</sequence>
<dbReference type="Proteomes" id="UP000240739">
    <property type="component" value="Unassembled WGS sequence"/>
</dbReference>
<dbReference type="RefSeq" id="WP_107570929.1">
    <property type="nucleotide sequence ID" value="NZ_PYYB01000004.1"/>
</dbReference>
<dbReference type="AlphaFoldDB" id="A0A2T4UC87"/>
<dbReference type="InterPro" id="IPR011659">
    <property type="entry name" value="WD40"/>
</dbReference>
<dbReference type="InterPro" id="IPR011042">
    <property type="entry name" value="6-blade_b-propeller_TolB-like"/>
</dbReference>
<evidence type="ECO:0000313" key="3">
    <source>
        <dbReference type="EMBL" id="PTL54829.1"/>
    </source>
</evidence>
<proteinExistence type="inferred from homology"/>
<evidence type="ECO:0000256" key="1">
    <source>
        <dbReference type="ARBA" id="ARBA00009820"/>
    </source>
</evidence>
<reference evidence="3 4" key="1">
    <citation type="submission" date="2018-03" db="EMBL/GenBank/DDBJ databases">
        <title>Aquarubrobacter algicola gen. nov., sp. nov., a novel actinobacterium isolated from shallow eutrophic lake during the end of cyanobacterial harmful algal blooms.</title>
        <authorList>
            <person name="Chun S.J."/>
        </authorList>
    </citation>
    <scope>NUCLEOTIDE SEQUENCE [LARGE SCALE GENOMIC DNA]</scope>
    <source>
        <strain evidence="3 4">Seoho-28</strain>
    </source>
</reference>
<dbReference type="EMBL" id="PYYB01000004">
    <property type="protein sequence ID" value="PTL54829.1"/>
    <property type="molecule type" value="Genomic_DNA"/>
</dbReference>
<keyword evidence="4" id="KW-1185">Reference proteome</keyword>
<gene>
    <name evidence="3" type="ORF">C7Y72_19780</name>
</gene>
<protein>
    <recommendedName>
        <fullName evidence="5">WD40 repeat protein</fullName>
    </recommendedName>
</protein>
<dbReference type="SUPFAM" id="SSF69304">
    <property type="entry name" value="Tricorn protease N-terminal domain"/>
    <property type="match status" value="1"/>
</dbReference>
<dbReference type="OrthoDB" id="39703at2"/>
<accession>A0A2T4UC87</accession>
<dbReference type="Pfam" id="PF07676">
    <property type="entry name" value="PD40"/>
    <property type="match status" value="1"/>
</dbReference>
<dbReference type="Gene3D" id="2.120.10.30">
    <property type="entry name" value="TolB, C-terminal domain"/>
    <property type="match status" value="1"/>
</dbReference>
<feature type="region of interest" description="Disordered" evidence="2">
    <location>
        <begin position="99"/>
        <end position="119"/>
    </location>
</feature>
<comment type="caution">
    <text evidence="3">The sequence shown here is derived from an EMBL/GenBank/DDBJ whole genome shotgun (WGS) entry which is preliminary data.</text>
</comment>
<dbReference type="PANTHER" id="PTHR36842:SF1">
    <property type="entry name" value="PROTEIN TOLB"/>
    <property type="match status" value="1"/>
</dbReference>
<dbReference type="PANTHER" id="PTHR36842">
    <property type="entry name" value="PROTEIN TOLB HOMOLOG"/>
    <property type="match status" value="1"/>
</dbReference>
<name>A0A2T4UC87_9ACTN</name>
<evidence type="ECO:0008006" key="5">
    <source>
        <dbReference type="Google" id="ProtNLM"/>
    </source>
</evidence>
<organism evidence="3 4">
    <name type="scientific">Paraconexibacter algicola</name>
    <dbReference type="NCBI Taxonomy" id="2133960"/>
    <lineage>
        <taxon>Bacteria</taxon>
        <taxon>Bacillati</taxon>
        <taxon>Actinomycetota</taxon>
        <taxon>Thermoleophilia</taxon>
        <taxon>Solirubrobacterales</taxon>
        <taxon>Paraconexibacteraceae</taxon>
        <taxon>Paraconexibacter</taxon>
    </lineage>
</organism>
<comment type="similarity">
    <text evidence="1">Belongs to the TolB family.</text>
</comment>
<evidence type="ECO:0000313" key="4">
    <source>
        <dbReference type="Proteomes" id="UP000240739"/>
    </source>
</evidence>
<evidence type="ECO:0000256" key="2">
    <source>
        <dbReference type="SAM" id="MobiDB-lite"/>
    </source>
</evidence>